<sequence length="94" mass="10674">MRITPRNILNHELIGLEAEVVESPNKCLVGIRGLILDETRNTLLLGEPGGVKKRVLKHLVVLRIKLPDGTTVRVEGRVLVGAPEDRLKKRFYRW</sequence>
<dbReference type="GO" id="GO:0003723">
    <property type="term" value="F:RNA binding"/>
    <property type="evidence" value="ECO:0007669"/>
    <property type="project" value="InterPro"/>
</dbReference>
<comment type="caution">
    <text evidence="7">The sequence shown here is derived from an EMBL/GenBank/DDBJ whole genome shotgun (WGS) entry which is preliminary data.</text>
</comment>
<keyword evidence="5 6" id="KW-0378">Hydrolase</keyword>
<dbReference type="HAMAP" id="MF_00754">
    <property type="entry name" value="RNase_P_1"/>
    <property type="match status" value="1"/>
</dbReference>
<proteinExistence type="inferred from homology"/>
<keyword evidence="1 6" id="KW-0963">Cytoplasm</keyword>
<evidence type="ECO:0000313" key="7">
    <source>
        <dbReference type="EMBL" id="HGI43591.1"/>
    </source>
</evidence>
<name>A0A7C4FES8_THEPE</name>
<dbReference type="InterPro" id="IPR023534">
    <property type="entry name" value="Rof/RNase_P-like"/>
</dbReference>
<dbReference type="GO" id="GO:0030677">
    <property type="term" value="C:ribonuclease P complex"/>
    <property type="evidence" value="ECO:0007669"/>
    <property type="project" value="UniProtKB-UniRule"/>
</dbReference>
<evidence type="ECO:0000256" key="4">
    <source>
        <dbReference type="ARBA" id="ARBA00022759"/>
    </source>
</evidence>
<gene>
    <name evidence="6" type="primary">rnp1</name>
    <name evidence="7" type="ORF">ENV17_04305</name>
</gene>
<comment type="catalytic activity">
    <reaction evidence="6">
        <text>Endonucleolytic cleavage of RNA, removing 5'-extranucleotides from tRNA precursor.</text>
        <dbReference type="EC" id="3.1.26.5"/>
    </reaction>
</comment>
<dbReference type="AlphaFoldDB" id="A0A7C4FES8"/>
<dbReference type="InterPro" id="IPR036980">
    <property type="entry name" value="RNase_P/MRP_Rpp29_sf"/>
</dbReference>
<dbReference type="SUPFAM" id="SSF101744">
    <property type="entry name" value="Rof/RNase P subunit-like"/>
    <property type="match status" value="1"/>
</dbReference>
<comment type="similarity">
    <text evidence="6">Belongs to the eukaryotic/archaeal RNase P protein component 1 family.</text>
</comment>
<keyword evidence="4 6" id="KW-0255">Endonuclease</keyword>
<dbReference type="InterPro" id="IPR002730">
    <property type="entry name" value="Rpp29/RNP1"/>
</dbReference>
<keyword evidence="2 6" id="KW-0819">tRNA processing</keyword>
<evidence type="ECO:0000256" key="2">
    <source>
        <dbReference type="ARBA" id="ARBA00022694"/>
    </source>
</evidence>
<dbReference type="GO" id="GO:0001682">
    <property type="term" value="P:tRNA 5'-leader removal"/>
    <property type="evidence" value="ECO:0007669"/>
    <property type="project" value="UniProtKB-UniRule"/>
</dbReference>
<dbReference type="EMBL" id="DTFI01000109">
    <property type="protein sequence ID" value="HGI43591.1"/>
    <property type="molecule type" value="Genomic_DNA"/>
</dbReference>
<keyword evidence="3 6" id="KW-0540">Nuclease</keyword>
<dbReference type="Pfam" id="PF01868">
    <property type="entry name" value="RNase_P-MRP_p29"/>
    <property type="match status" value="1"/>
</dbReference>
<organism evidence="7">
    <name type="scientific">Thermofilum pendens</name>
    <dbReference type="NCBI Taxonomy" id="2269"/>
    <lineage>
        <taxon>Archaea</taxon>
        <taxon>Thermoproteota</taxon>
        <taxon>Thermoprotei</taxon>
        <taxon>Thermofilales</taxon>
        <taxon>Thermofilaceae</taxon>
        <taxon>Thermofilum</taxon>
    </lineage>
</organism>
<evidence type="ECO:0000256" key="1">
    <source>
        <dbReference type="ARBA" id="ARBA00022490"/>
    </source>
</evidence>
<dbReference type="SMART" id="SM00538">
    <property type="entry name" value="POP4"/>
    <property type="match status" value="1"/>
</dbReference>
<dbReference type="EC" id="3.1.26.5" evidence="6"/>
<comment type="subcellular location">
    <subcellularLocation>
        <location evidence="6">Cytoplasm</location>
    </subcellularLocation>
</comment>
<protein>
    <recommendedName>
        <fullName evidence="6">Ribonuclease P protein component 1</fullName>
        <shortName evidence="6">RNase P component 1</shortName>
        <ecNumber evidence="6">3.1.26.5</ecNumber>
    </recommendedName>
    <alternativeName>
        <fullName evidence="6">Rpp29</fullName>
    </alternativeName>
</protein>
<comment type="subunit">
    <text evidence="6">Consists of a catalytic RNA component and at least 4-5 protein subunits.</text>
</comment>
<evidence type="ECO:0000256" key="5">
    <source>
        <dbReference type="ARBA" id="ARBA00022801"/>
    </source>
</evidence>
<dbReference type="InterPro" id="IPR023538">
    <property type="entry name" value="RNP1"/>
</dbReference>
<comment type="function">
    <text evidence="6">Part of ribonuclease P, a protein complex that generates mature tRNA molecules by cleaving their 5'-ends.</text>
</comment>
<evidence type="ECO:0000256" key="6">
    <source>
        <dbReference type="HAMAP-Rule" id="MF_00754"/>
    </source>
</evidence>
<evidence type="ECO:0000256" key="3">
    <source>
        <dbReference type="ARBA" id="ARBA00022722"/>
    </source>
</evidence>
<accession>A0A7C4FES8</accession>
<dbReference type="GO" id="GO:0005737">
    <property type="term" value="C:cytoplasm"/>
    <property type="evidence" value="ECO:0007669"/>
    <property type="project" value="UniProtKB-SubCell"/>
</dbReference>
<reference evidence="7" key="1">
    <citation type="journal article" date="2020" name="mSystems">
        <title>Genome- and Community-Level Interaction Insights into Carbon Utilization and Element Cycling Functions of Hydrothermarchaeota in Hydrothermal Sediment.</title>
        <authorList>
            <person name="Zhou Z."/>
            <person name="Liu Y."/>
            <person name="Xu W."/>
            <person name="Pan J."/>
            <person name="Luo Z.H."/>
            <person name="Li M."/>
        </authorList>
    </citation>
    <scope>NUCLEOTIDE SEQUENCE [LARGE SCALE GENOMIC DNA]</scope>
    <source>
        <strain evidence="7">SpSt-735</strain>
    </source>
</reference>
<dbReference type="Gene3D" id="2.30.30.210">
    <property type="entry name" value="Ribonuclease P/MRP, subunit p29"/>
    <property type="match status" value="1"/>
</dbReference>
<dbReference type="GO" id="GO:0004526">
    <property type="term" value="F:ribonuclease P activity"/>
    <property type="evidence" value="ECO:0007669"/>
    <property type="project" value="UniProtKB-UniRule"/>
</dbReference>